<dbReference type="GO" id="GO:0005737">
    <property type="term" value="C:cytoplasm"/>
    <property type="evidence" value="ECO:0007669"/>
    <property type="project" value="UniProtKB-SubCell"/>
</dbReference>
<dbReference type="EC" id="2.1.1.207" evidence="6"/>
<dbReference type="GO" id="GO:0008757">
    <property type="term" value="F:S-adenosylmethionine-dependent methyltransferase activity"/>
    <property type="evidence" value="ECO:0007669"/>
    <property type="project" value="UniProtKB-UniRule"/>
</dbReference>
<reference evidence="9" key="2">
    <citation type="submission" date="2021-04" db="EMBL/GenBank/DDBJ databases">
        <authorList>
            <person name="Gilroy R."/>
        </authorList>
    </citation>
    <scope>NUCLEOTIDE SEQUENCE</scope>
    <source>
        <strain evidence="9">Gambia11-129</strain>
    </source>
</reference>
<dbReference type="PANTHER" id="PTHR42971">
    <property type="entry name" value="TRNA (CYTIDINE(34)-2'-O)-METHYLTRANSFERASE"/>
    <property type="match status" value="1"/>
</dbReference>
<keyword evidence="5 6" id="KW-0819">tRNA processing</keyword>
<name>A0A9D1TNC3_9SPIO</name>
<comment type="catalytic activity">
    <reaction evidence="6">
        <text>5-carboxymethylaminomethyluridine(34) in tRNA(Leu) + S-adenosyl-L-methionine = 5-carboxymethylaminomethyl-2'-O-methyluridine(34) in tRNA(Leu) + S-adenosyl-L-homocysteine + H(+)</text>
        <dbReference type="Rhea" id="RHEA:43088"/>
        <dbReference type="Rhea" id="RHEA-COMP:10333"/>
        <dbReference type="Rhea" id="RHEA-COMP:10334"/>
        <dbReference type="ChEBI" id="CHEBI:15378"/>
        <dbReference type="ChEBI" id="CHEBI:57856"/>
        <dbReference type="ChEBI" id="CHEBI:59789"/>
        <dbReference type="ChEBI" id="CHEBI:74508"/>
        <dbReference type="ChEBI" id="CHEBI:74511"/>
        <dbReference type="EC" id="2.1.1.207"/>
    </reaction>
</comment>
<evidence type="ECO:0000256" key="5">
    <source>
        <dbReference type="ARBA" id="ARBA00022694"/>
    </source>
</evidence>
<comment type="subcellular location">
    <subcellularLocation>
        <location evidence="6">Cytoplasm</location>
    </subcellularLocation>
</comment>
<dbReference type="EMBL" id="DXHU01000020">
    <property type="protein sequence ID" value="HIV99163.1"/>
    <property type="molecule type" value="Genomic_DNA"/>
</dbReference>
<gene>
    <name evidence="9" type="ORF">IAB12_05260</name>
</gene>
<organism evidence="9 10">
    <name type="scientific">Candidatus Ornithospirochaeta avicola</name>
    <dbReference type="NCBI Taxonomy" id="2840896"/>
    <lineage>
        <taxon>Bacteria</taxon>
        <taxon>Pseudomonadati</taxon>
        <taxon>Spirochaetota</taxon>
        <taxon>Spirochaetia</taxon>
        <taxon>Spirochaetales</taxon>
        <taxon>Spirochaetaceae</taxon>
        <taxon>Spirochaetaceae incertae sedis</taxon>
        <taxon>Candidatus Ornithospirochaeta</taxon>
    </lineage>
</organism>
<dbReference type="CDD" id="cd18094">
    <property type="entry name" value="SpoU-like_TrmL"/>
    <property type="match status" value="1"/>
</dbReference>
<dbReference type="AlphaFoldDB" id="A0A9D1TNC3"/>
<comment type="similarity">
    <text evidence="6">Belongs to the class IV-like SAM-binding methyltransferase superfamily. RNA methyltransferase TrmH family. TrmL subfamily.</text>
</comment>
<dbReference type="Proteomes" id="UP000823936">
    <property type="component" value="Unassembled WGS sequence"/>
</dbReference>
<proteinExistence type="inferred from homology"/>
<evidence type="ECO:0000256" key="1">
    <source>
        <dbReference type="ARBA" id="ARBA00022490"/>
    </source>
</evidence>
<feature type="binding site" evidence="6 7">
    <location>
        <position position="131"/>
    </location>
    <ligand>
        <name>S-adenosyl-L-methionine</name>
        <dbReference type="ChEBI" id="CHEBI:59789"/>
    </ligand>
</feature>
<evidence type="ECO:0000256" key="3">
    <source>
        <dbReference type="ARBA" id="ARBA00022679"/>
    </source>
</evidence>
<dbReference type="Pfam" id="PF00588">
    <property type="entry name" value="SpoU_methylase"/>
    <property type="match status" value="1"/>
</dbReference>
<accession>A0A9D1TNC3</accession>
<keyword evidence="3 6" id="KW-0808">Transferase</keyword>
<keyword evidence="1 6" id="KW-0963">Cytoplasm</keyword>
<feature type="domain" description="tRNA/rRNA methyltransferase SpoU type" evidence="8">
    <location>
        <begin position="2"/>
        <end position="143"/>
    </location>
</feature>
<evidence type="ECO:0000313" key="9">
    <source>
        <dbReference type="EMBL" id="HIV99163.1"/>
    </source>
</evidence>
<evidence type="ECO:0000259" key="8">
    <source>
        <dbReference type="Pfam" id="PF00588"/>
    </source>
</evidence>
<evidence type="ECO:0000256" key="6">
    <source>
        <dbReference type="HAMAP-Rule" id="MF_01885"/>
    </source>
</evidence>
<dbReference type="InterPro" id="IPR001537">
    <property type="entry name" value="SpoU_MeTrfase"/>
</dbReference>
<dbReference type="GO" id="GO:0002130">
    <property type="term" value="P:wobble position ribose methylation"/>
    <property type="evidence" value="ECO:0007669"/>
    <property type="project" value="TreeGrafter"/>
</dbReference>
<dbReference type="InterPro" id="IPR016914">
    <property type="entry name" value="TrmL"/>
</dbReference>
<comment type="caution">
    <text evidence="6">Lacks conserved residue(s) required for the propagation of feature annotation.</text>
</comment>
<protein>
    <recommendedName>
        <fullName evidence="6">Putative tRNA (cytidine(34)-2'-O)-methyltransferase</fullName>
        <ecNumber evidence="6">2.1.1.207</ecNumber>
    </recommendedName>
    <alternativeName>
        <fullName evidence="6">tRNA (cytidine/uridine-2'-O-)-methyltransferase</fullName>
    </alternativeName>
</protein>
<reference evidence="9" key="1">
    <citation type="journal article" date="2021" name="PeerJ">
        <title>Extensive microbial diversity within the chicken gut microbiome revealed by metagenomics and culture.</title>
        <authorList>
            <person name="Gilroy R."/>
            <person name="Ravi A."/>
            <person name="Getino M."/>
            <person name="Pursley I."/>
            <person name="Horton D.L."/>
            <person name="Alikhan N.F."/>
            <person name="Baker D."/>
            <person name="Gharbi K."/>
            <person name="Hall N."/>
            <person name="Watson M."/>
            <person name="Adriaenssens E.M."/>
            <person name="Foster-Nyarko E."/>
            <person name="Jarju S."/>
            <person name="Secka A."/>
            <person name="Antonio M."/>
            <person name="Oren A."/>
            <person name="Chaudhuri R.R."/>
            <person name="La Ragione R."/>
            <person name="Hildebrand F."/>
            <person name="Pallen M.J."/>
        </authorList>
    </citation>
    <scope>NUCLEOTIDE SEQUENCE</scope>
    <source>
        <strain evidence="9">Gambia11-129</strain>
    </source>
</reference>
<feature type="binding site" evidence="6 7">
    <location>
        <position position="102"/>
    </location>
    <ligand>
        <name>S-adenosyl-L-methionine</name>
        <dbReference type="ChEBI" id="CHEBI:59789"/>
    </ligand>
</feature>
<comment type="caution">
    <text evidence="9">The sequence shown here is derived from an EMBL/GenBank/DDBJ whole genome shotgun (WGS) entry which is preliminary data.</text>
</comment>
<comment type="function">
    <text evidence="6">Could methylate the ribose at the nucleotide 34 wobble position in tRNA.</text>
</comment>
<dbReference type="HAMAP" id="MF_01885">
    <property type="entry name" value="tRNA_methyltr_TrmL"/>
    <property type="match status" value="1"/>
</dbReference>
<dbReference type="PANTHER" id="PTHR42971:SF1">
    <property type="entry name" value="TRNA (CYTIDINE(34)-2'-O)-METHYLTRANSFERASE"/>
    <property type="match status" value="1"/>
</dbReference>
<dbReference type="InterPro" id="IPR029028">
    <property type="entry name" value="Alpha/beta_knot_MTases"/>
</dbReference>
<evidence type="ECO:0000256" key="7">
    <source>
        <dbReference type="PIRSR" id="PIRSR029256-1"/>
    </source>
</evidence>
<evidence type="ECO:0000256" key="4">
    <source>
        <dbReference type="ARBA" id="ARBA00022691"/>
    </source>
</evidence>
<dbReference type="SUPFAM" id="SSF75217">
    <property type="entry name" value="alpha/beta knot"/>
    <property type="match status" value="1"/>
</dbReference>
<keyword evidence="4 6" id="KW-0949">S-adenosyl-L-methionine</keyword>
<evidence type="ECO:0000313" key="10">
    <source>
        <dbReference type="Proteomes" id="UP000823936"/>
    </source>
</evidence>
<dbReference type="InterPro" id="IPR029026">
    <property type="entry name" value="tRNA_m1G_MTases_N"/>
</dbReference>
<evidence type="ECO:0000256" key="2">
    <source>
        <dbReference type="ARBA" id="ARBA00022603"/>
    </source>
</evidence>
<dbReference type="GO" id="GO:0008175">
    <property type="term" value="F:tRNA methyltransferase activity"/>
    <property type="evidence" value="ECO:0007669"/>
    <property type="project" value="UniProtKB-UniRule"/>
</dbReference>
<comment type="catalytic activity">
    <reaction evidence="6">
        <text>cytidine(34) in tRNA + S-adenosyl-L-methionine = 2'-O-methylcytidine(34) in tRNA + S-adenosyl-L-homocysteine + H(+)</text>
        <dbReference type="Rhea" id="RHEA:43084"/>
        <dbReference type="Rhea" id="RHEA-COMP:10331"/>
        <dbReference type="Rhea" id="RHEA-COMP:10332"/>
        <dbReference type="ChEBI" id="CHEBI:15378"/>
        <dbReference type="ChEBI" id="CHEBI:57856"/>
        <dbReference type="ChEBI" id="CHEBI:59789"/>
        <dbReference type="ChEBI" id="CHEBI:74495"/>
        <dbReference type="ChEBI" id="CHEBI:82748"/>
        <dbReference type="EC" id="2.1.1.207"/>
    </reaction>
</comment>
<keyword evidence="2 6" id="KW-0489">Methyltransferase</keyword>
<dbReference type="GO" id="GO:0003723">
    <property type="term" value="F:RNA binding"/>
    <property type="evidence" value="ECO:0007669"/>
    <property type="project" value="InterPro"/>
</dbReference>
<sequence length="156" mass="18039">MLNIVLVNPEIPQNAGNILRTAIATEAVVHFIRPFSFSLDQAHLRRACLDYYPKRQVVIWESVEDFLKENGEKELFLFTKKAKKIYTDTDYRDKKEIFLVFGKESSGLDPSLLLKYPDRLLRIPTSSSVRSLNLSNAVAISVYEVLRQKGFDKEWL</sequence>
<dbReference type="PIRSF" id="PIRSF029256">
    <property type="entry name" value="SpoU_TrmH_prd"/>
    <property type="match status" value="1"/>
</dbReference>
<feature type="binding site" evidence="6 7">
    <location>
        <position position="123"/>
    </location>
    <ligand>
        <name>S-adenosyl-L-methionine</name>
        <dbReference type="ChEBI" id="CHEBI:59789"/>
    </ligand>
</feature>
<dbReference type="Gene3D" id="3.40.1280.10">
    <property type="match status" value="1"/>
</dbReference>